<evidence type="ECO:0000256" key="2">
    <source>
        <dbReference type="PROSITE-ProRule" id="PRU00169"/>
    </source>
</evidence>
<dbReference type="InterPro" id="IPR011006">
    <property type="entry name" value="CheY-like_superfamily"/>
</dbReference>
<dbReference type="GO" id="GO:0000976">
    <property type="term" value="F:transcription cis-regulatory region binding"/>
    <property type="evidence" value="ECO:0007669"/>
    <property type="project" value="TreeGrafter"/>
</dbReference>
<dbReference type="Gene3D" id="1.10.10.10">
    <property type="entry name" value="Winged helix-like DNA-binding domain superfamily/Winged helix DNA-binding domain"/>
    <property type="match status" value="1"/>
</dbReference>
<dbReference type="SMART" id="SM00448">
    <property type="entry name" value="REC"/>
    <property type="match status" value="1"/>
</dbReference>
<reference evidence="6 7" key="1">
    <citation type="submission" date="2017-08" db="EMBL/GenBank/DDBJ databases">
        <title>Infants hospitalized years apart are colonized by the same room-sourced microbial strains.</title>
        <authorList>
            <person name="Brooks B."/>
            <person name="Olm M.R."/>
            <person name="Firek B.A."/>
            <person name="Baker R."/>
            <person name="Thomas B.C."/>
            <person name="Morowitz M.J."/>
            <person name="Banfield J.F."/>
        </authorList>
    </citation>
    <scope>NUCLEOTIDE SEQUENCE [LARGE SCALE GENOMIC DNA]</scope>
    <source>
        <strain evidence="6">S2_005_003_R2_43</strain>
    </source>
</reference>
<gene>
    <name evidence="6" type="ORF">DI565_02935</name>
</gene>
<dbReference type="GO" id="GO:0032993">
    <property type="term" value="C:protein-DNA complex"/>
    <property type="evidence" value="ECO:0007669"/>
    <property type="project" value="TreeGrafter"/>
</dbReference>
<evidence type="ECO:0000256" key="1">
    <source>
        <dbReference type="ARBA" id="ARBA00023125"/>
    </source>
</evidence>
<dbReference type="Proteomes" id="UP000249577">
    <property type="component" value="Unassembled WGS sequence"/>
</dbReference>
<dbReference type="EMBL" id="QFPN01000002">
    <property type="protein sequence ID" value="PZQ17712.1"/>
    <property type="molecule type" value="Genomic_DNA"/>
</dbReference>
<dbReference type="PROSITE" id="PS51755">
    <property type="entry name" value="OMPR_PHOB"/>
    <property type="match status" value="1"/>
</dbReference>
<dbReference type="GO" id="GO:0006355">
    <property type="term" value="P:regulation of DNA-templated transcription"/>
    <property type="evidence" value="ECO:0007669"/>
    <property type="project" value="InterPro"/>
</dbReference>
<evidence type="ECO:0000259" key="4">
    <source>
        <dbReference type="PROSITE" id="PS50110"/>
    </source>
</evidence>
<dbReference type="SUPFAM" id="SSF52172">
    <property type="entry name" value="CheY-like"/>
    <property type="match status" value="1"/>
</dbReference>
<organism evidence="6 7">
    <name type="scientific">Ancylobacter novellus</name>
    <name type="common">Thiobacillus novellus</name>
    <dbReference type="NCBI Taxonomy" id="921"/>
    <lineage>
        <taxon>Bacteria</taxon>
        <taxon>Pseudomonadati</taxon>
        <taxon>Pseudomonadota</taxon>
        <taxon>Alphaproteobacteria</taxon>
        <taxon>Hyphomicrobiales</taxon>
        <taxon>Xanthobacteraceae</taxon>
        <taxon>Ancylobacter</taxon>
    </lineage>
</organism>
<feature type="domain" description="Response regulatory" evidence="4">
    <location>
        <begin position="2"/>
        <end position="115"/>
    </location>
</feature>
<keyword evidence="1 3" id="KW-0238">DNA-binding</keyword>
<evidence type="ECO:0000256" key="3">
    <source>
        <dbReference type="PROSITE-ProRule" id="PRU01091"/>
    </source>
</evidence>
<protein>
    <submittedName>
        <fullName evidence="6">DNA-binding response regulator</fullName>
    </submittedName>
</protein>
<proteinExistence type="predicted"/>
<dbReference type="InterPro" id="IPR039420">
    <property type="entry name" value="WalR-like"/>
</dbReference>
<evidence type="ECO:0000259" key="5">
    <source>
        <dbReference type="PROSITE" id="PS51755"/>
    </source>
</evidence>
<dbReference type="GO" id="GO:0000156">
    <property type="term" value="F:phosphorelay response regulator activity"/>
    <property type="evidence" value="ECO:0007669"/>
    <property type="project" value="TreeGrafter"/>
</dbReference>
<name>A0A2W5KLD4_ANCNO</name>
<dbReference type="InterPro" id="IPR036388">
    <property type="entry name" value="WH-like_DNA-bd_sf"/>
</dbReference>
<dbReference type="PANTHER" id="PTHR48111:SF36">
    <property type="entry name" value="TRANSCRIPTIONAL REGULATORY PROTEIN CUTR"/>
    <property type="match status" value="1"/>
</dbReference>
<dbReference type="InterPro" id="IPR001789">
    <property type="entry name" value="Sig_transdc_resp-reg_receiver"/>
</dbReference>
<feature type="modified residue" description="4-aspartylphosphate" evidence="2">
    <location>
        <position position="51"/>
    </location>
</feature>
<keyword evidence="2" id="KW-0597">Phosphoprotein</keyword>
<dbReference type="PANTHER" id="PTHR48111">
    <property type="entry name" value="REGULATOR OF RPOS"/>
    <property type="match status" value="1"/>
</dbReference>
<dbReference type="SMART" id="SM00862">
    <property type="entry name" value="Trans_reg_C"/>
    <property type="match status" value="1"/>
</dbReference>
<dbReference type="Pfam" id="PF00072">
    <property type="entry name" value="Response_reg"/>
    <property type="match status" value="1"/>
</dbReference>
<dbReference type="CDD" id="cd00383">
    <property type="entry name" value="trans_reg_C"/>
    <property type="match status" value="1"/>
</dbReference>
<feature type="domain" description="OmpR/PhoB-type" evidence="5">
    <location>
        <begin position="123"/>
        <end position="221"/>
    </location>
</feature>
<dbReference type="Pfam" id="PF00486">
    <property type="entry name" value="Trans_reg_C"/>
    <property type="match status" value="1"/>
</dbReference>
<sequence>MRILLVEDNDRLAAVTSQALGSMGFAVDRASRASEAVDAFAVVRYGAVVLDLGLPDRDGMELLADIRRASSCPVLILTSRDAPEAVVDALNSGADDYLRKPFRVEELVARLRALLRRPETALDVVFRESNLELHTVARSARVAGVEIKLSKKELGALELLVRRTGQVISKAMIEQELYAFDDEVSENAIEVLIHRLRKKLETAGAEIEIHSLRGIGYLLSGARQ</sequence>
<dbReference type="PROSITE" id="PS50110">
    <property type="entry name" value="RESPONSE_REGULATORY"/>
    <property type="match status" value="1"/>
</dbReference>
<evidence type="ECO:0000313" key="6">
    <source>
        <dbReference type="EMBL" id="PZQ17712.1"/>
    </source>
</evidence>
<accession>A0A2W5KLD4</accession>
<feature type="DNA-binding region" description="OmpR/PhoB-type" evidence="3">
    <location>
        <begin position="123"/>
        <end position="221"/>
    </location>
</feature>
<dbReference type="AlphaFoldDB" id="A0A2W5KLD4"/>
<dbReference type="Gene3D" id="3.40.50.2300">
    <property type="match status" value="1"/>
</dbReference>
<dbReference type="InterPro" id="IPR001867">
    <property type="entry name" value="OmpR/PhoB-type_DNA-bd"/>
</dbReference>
<dbReference type="GO" id="GO:0005829">
    <property type="term" value="C:cytosol"/>
    <property type="evidence" value="ECO:0007669"/>
    <property type="project" value="TreeGrafter"/>
</dbReference>
<comment type="caution">
    <text evidence="6">The sequence shown here is derived from an EMBL/GenBank/DDBJ whole genome shotgun (WGS) entry which is preliminary data.</text>
</comment>
<evidence type="ECO:0000313" key="7">
    <source>
        <dbReference type="Proteomes" id="UP000249577"/>
    </source>
</evidence>